<dbReference type="PANTHER" id="PTHR43888">
    <property type="entry name" value="DNAJ-LIKE-2, ISOFORM A-RELATED"/>
    <property type="match status" value="1"/>
</dbReference>
<dbReference type="PRINTS" id="PR00625">
    <property type="entry name" value="JDOMAIN"/>
</dbReference>
<dbReference type="FunFam" id="2.10.230.10:FF:000001">
    <property type="entry name" value="DnaJ subfamily A member 2"/>
    <property type="match status" value="1"/>
</dbReference>
<dbReference type="GO" id="GO:0008270">
    <property type="term" value="F:zinc ion binding"/>
    <property type="evidence" value="ECO:0007669"/>
    <property type="project" value="UniProtKB-KW"/>
</dbReference>
<keyword evidence="2" id="KW-0677">Repeat</keyword>
<evidence type="ECO:0000256" key="6">
    <source>
        <dbReference type="PROSITE-ProRule" id="PRU00546"/>
    </source>
</evidence>
<dbReference type="Gene3D" id="1.10.287.110">
    <property type="entry name" value="DnaJ domain"/>
    <property type="match status" value="1"/>
</dbReference>
<dbReference type="GO" id="GO:0006457">
    <property type="term" value="P:protein folding"/>
    <property type="evidence" value="ECO:0007669"/>
    <property type="project" value="InterPro"/>
</dbReference>
<name>G8ZX58_TORDE</name>
<dbReference type="PROSITE" id="PS51188">
    <property type="entry name" value="ZF_CR"/>
    <property type="match status" value="1"/>
</dbReference>
<evidence type="ECO:0000256" key="5">
    <source>
        <dbReference type="ARBA" id="ARBA00023186"/>
    </source>
</evidence>
<proteinExistence type="predicted"/>
<evidence type="ECO:0000256" key="2">
    <source>
        <dbReference type="ARBA" id="ARBA00022737"/>
    </source>
</evidence>
<keyword evidence="5" id="KW-0143">Chaperone</keyword>
<reference evidence="10 11" key="1">
    <citation type="journal article" date="2011" name="Proc. Natl. Acad. Sci. U.S.A.">
        <title>Evolutionary erosion of yeast sex chromosomes by mating-type switching accidents.</title>
        <authorList>
            <person name="Gordon J.L."/>
            <person name="Armisen D."/>
            <person name="Proux-Wera E."/>
            <person name="Oheigeartaigh S.S."/>
            <person name="Byrne K.P."/>
            <person name="Wolfe K.H."/>
        </authorList>
    </citation>
    <scope>NUCLEOTIDE SEQUENCE [LARGE SCALE GENOMIC DNA]</scope>
    <source>
        <strain evidence="11">ATCC 10662 / CBS 1146 / NBRC 0425 / NCYC 2629 / NRRL Y-866</strain>
    </source>
</reference>
<dbReference type="GO" id="GO:0051082">
    <property type="term" value="F:unfolded protein binding"/>
    <property type="evidence" value="ECO:0007669"/>
    <property type="project" value="InterPro"/>
</dbReference>
<dbReference type="InterPro" id="IPR001623">
    <property type="entry name" value="DnaJ_domain"/>
</dbReference>
<gene>
    <name evidence="10" type="primary">TDEL0F03910</name>
    <name evidence="10" type="ORF">TDEL_0F03910</name>
</gene>
<dbReference type="FunCoup" id="G8ZX58">
    <property type="interactions" value="150"/>
</dbReference>
<dbReference type="Proteomes" id="UP000005627">
    <property type="component" value="Chromosome 6"/>
</dbReference>
<feature type="compositionally biased region" description="Basic and acidic residues" evidence="7">
    <location>
        <begin position="408"/>
        <end position="421"/>
    </location>
</feature>
<evidence type="ECO:0000313" key="11">
    <source>
        <dbReference type="Proteomes" id="UP000005627"/>
    </source>
</evidence>
<dbReference type="InterPro" id="IPR018253">
    <property type="entry name" value="DnaJ_domain_CS"/>
</dbReference>
<sequence>MSTLYEILGVEIDATQLEIKKAYRKAALQHHPDKVADESLREESEVRFKEIAAAYEVLGDEEKRARYDKYGDADGSDFFNGPNEFEDAAFMNFFHSFGSNPQNAYDHYGEQKVDRSADVQVPLNVSMADCYNGKSFKFQSKRTLVCDRCLGSGWRRRNDHVVPPPQVECKKCGGQGFKQRIRRLAPGFATTENITCPTCDGKGKCASKPNNDKNKCKKCVGTGVTTESKSLTVSLPRGSRQDDQIVLKGEADQEVGKSQTGNLVFTIKEGTECPEGVDLQRHGFDLITHLTLSLAEAITGFSKTLTKTLDGRILQLQIPPGKVIRPGNIIQIPHEGWPIDTTTSGDLYVVVHIEFPPDNWFSERSDLTQVKNVLPGETNNNAAVEDDPGNTETVTNINIVEEIPDPSQDDRFRSRDDDKANDFPGCAQQ</sequence>
<dbReference type="EMBL" id="HE616747">
    <property type="protein sequence ID" value="CCE93202.1"/>
    <property type="molecule type" value="Genomic_DNA"/>
</dbReference>
<dbReference type="PROSITE" id="PS00636">
    <property type="entry name" value="DNAJ_1"/>
    <property type="match status" value="1"/>
</dbReference>
<dbReference type="InterPro" id="IPR036869">
    <property type="entry name" value="J_dom_sf"/>
</dbReference>
<dbReference type="InterPro" id="IPR001305">
    <property type="entry name" value="HSP_DnaJ_Cys-rich_dom"/>
</dbReference>
<keyword evidence="4 6" id="KW-0862">Zinc</keyword>
<dbReference type="Gene3D" id="2.60.260.20">
    <property type="entry name" value="Urease metallochaperone UreE, N-terminal domain"/>
    <property type="match status" value="2"/>
</dbReference>
<dbReference type="GO" id="GO:0001671">
    <property type="term" value="F:ATPase activator activity"/>
    <property type="evidence" value="ECO:0007669"/>
    <property type="project" value="EnsemblFungi"/>
</dbReference>
<dbReference type="Pfam" id="PF00684">
    <property type="entry name" value="DnaJ_CXXCXGXG"/>
    <property type="match status" value="1"/>
</dbReference>
<keyword evidence="11" id="KW-1185">Reference proteome</keyword>
<dbReference type="AlphaFoldDB" id="G8ZX58"/>
<dbReference type="InterPro" id="IPR036410">
    <property type="entry name" value="HSP_DnaJ_Cys-rich_dom_sf"/>
</dbReference>
<keyword evidence="1 6" id="KW-0479">Metal-binding</keyword>
<dbReference type="RefSeq" id="XP_003682413.1">
    <property type="nucleotide sequence ID" value="XM_003682365.1"/>
</dbReference>
<dbReference type="SUPFAM" id="SSF46565">
    <property type="entry name" value="Chaperone J-domain"/>
    <property type="match status" value="1"/>
</dbReference>
<dbReference type="InterPro" id="IPR002939">
    <property type="entry name" value="DnaJ_C"/>
</dbReference>
<feature type="region of interest" description="Disordered" evidence="7">
    <location>
        <begin position="399"/>
        <end position="429"/>
    </location>
</feature>
<dbReference type="SUPFAM" id="SSF57938">
    <property type="entry name" value="DnaJ/Hsp40 cysteine-rich domain"/>
    <property type="match status" value="1"/>
</dbReference>
<dbReference type="InterPro" id="IPR008971">
    <property type="entry name" value="HSP40/DnaJ_pept-bd"/>
</dbReference>
<dbReference type="CDD" id="cd10747">
    <property type="entry name" value="DnaJ_C"/>
    <property type="match status" value="1"/>
</dbReference>
<dbReference type="HOGENOM" id="CLU_017633_10_0_1"/>
<dbReference type="GO" id="GO:0030544">
    <property type="term" value="F:Hsp70 protein binding"/>
    <property type="evidence" value="ECO:0007669"/>
    <property type="project" value="InterPro"/>
</dbReference>
<dbReference type="Pfam" id="PF01556">
    <property type="entry name" value="DnaJ_C"/>
    <property type="match status" value="1"/>
</dbReference>
<evidence type="ECO:0000259" key="8">
    <source>
        <dbReference type="PROSITE" id="PS50076"/>
    </source>
</evidence>
<protein>
    <recommendedName>
        <fullName evidence="12">J domain-containing protein</fullName>
    </recommendedName>
</protein>
<organism evidence="10 11">
    <name type="scientific">Torulaspora delbrueckii</name>
    <name type="common">Yeast</name>
    <name type="synonym">Candida colliculosa</name>
    <dbReference type="NCBI Taxonomy" id="4950"/>
    <lineage>
        <taxon>Eukaryota</taxon>
        <taxon>Fungi</taxon>
        <taxon>Dikarya</taxon>
        <taxon>Ascomycota</taxon>
        <taxon>Saccharomycotina</taxon>
        <taxon>Saccharomycetes</taxon>
        <taxon>Saccharomycetales</taxon>
        <taxon>Saccharomycetaceae</taxon>
        <taxon>Torulaspora</taxon>
    </lineage>
</organism>
<dbReference type="GO" id="GO:0005741">
    <property type="term" value="C:mitochondrial outer membrane"/>
    <property type="evidence" value="ECO:0007669"/>
    <property type="project" value="EnsemblFungi"/>
</dbReference>
<dbReference type="CDD" id="cd06257">
    <property type="entry name" value="DnaJ"/>
    <property type="match status" value="1"/>
</dbReference>
<dbReference type="CDD" id="cd10719">
    <property type="entry name" value="DnaJ_zf"/>
    <property type="match status" value="1"/>
</dbReference>
<dbReference type="Gene3D" id="2.10.230.10">
    <property type="entry name" value="Heat shock protein DnaJ, cysteine-rich domain"/>
    <property type="match status" value="1"/>
</dbReference>
<dbReference type="SUPFAM" id="SSF49493">
    <property type="entry name" value="HSP40/DnaJ peptide-binding domain"/>
    <property type="match status" value="2"/>
</dbReference>
<evidence type="ECO:0008006" key="12">
    <source>
        <dbReference type="Google" id="ProtNLM"/>
    </source>
</evidence>
<evidence type="ECO:0000256" key="3">
    <source>
        <dbReference type="ARBA" id="ARBA00022771"/>
    </source>
</evidence>
<dbReference type="KEGG" id="tdl:TDEL_0F03910"/>
<feature type="domain" description="J" evidence="8">
    <location>
        <begin position="3"/>
        <end position="71"/>
    </location>
</feature>
<dbReference type="SMART" id="SM00271">
    <property type="entry name" value="DnaJ"/>
    <property type="match status" value="1"/>
</dbReference>
<feature type="zinc finger region" description="CR-type" evidence="6">
    <location>
        <begin position="133"/>
        <end position="228"/>
    </location>
</feature>
<evidence type="ECO:0000256" key="1">
    <source>
        <dbReference type="ARBA" id="ARBA00022723"/>
    </source>
</evidence>
<dbReference type="InParanoid" id="G8ZX58"/>
<dbReference type="InterPro" id="IPR044713">
    <property type="entry name" value="DNJA1/2-like"/>
</dbReference>
<keyword evidence="3 6" id="KW-0863">Zinc-finger</keyword>
<evidence type="ECO:0000313" key="10">
    <source>
        <dbReference type="EMBL" id="CCE93202.1"/>
    </source>
</evidence>
<evidence type="ECO:0000256" key="7">
    <source>
        <dbReference type="SAM" id="MobiDB-lite"/>
    </source>
</evidence>
<dbReference type="OrthoDB" id="550424at2759"/>
<evidence type="ECO:0000259" key="9">
    <source>
        <dbReference type="PROSITE" id="PS51188"/>
    </source>
</evidence>
<dbReference type="GO" id="GO:0030150">
    <property type="term" value="P:protein import into mitochondrial matrix"/>
    <property type="evidence" value="ECO:0007669"/>
    <property type="project" value="EnsemblFungi"/>
</dbReference>
<dbReference type="STRING" id="1076872.G8ZX58"/>
<dbReference type="GeneID" id="11501797"/>
<evidence type="ECO:0000256" key="4">
    <source>
        <dbReference type="ARBA" id="ARBA00022833"/>
    </source>
</evidence>
<dbReference type="PROSITE" id="PS50076">
    <property type="entry name" value="DNAJ_2"/>
    <property type="match status" value="1"/>
</dbReference>
<dbReference type="eggNOG" id="KOG0712">
    <property type="taxonomic scope" value="Eukaryota"/>
</dbReference>
<accession>G8ZX58</accession>
<feature type="domain" description="CR-type" evidence="9">
    <location>
        <begin position="133"/>
        <end position="228"/>
    </location>
</feature>
<dbReference type="Pfam" id="PF00226">
    <property type="entry name" value="DnaJ"/>
    <property type="match status" value="1"/>
</dbReference>